<dbReference type="Proteomes" id="UP001597544">
    <property type="component" value="Unassembled WGS sequence"/>
</dbReference>
<dbReference type="SUPFAM" id="SSF55729">
    <property type="entry name" value="Acyl-CoA N-acyltransferases (Nat)"/>
    <property type="match status" value="1"/>
</dbReference>
<evidence type="ECO:0000313" key="2">
    <source>
        <dbReference type="EMBL" id="MFD2514904.1"/>
    </source>
</evidence>
<dbReference type="Pfam" id="PF13302">
    <property type="entry name" value="Acetyltransf_3"/>
    <property type="match status" value="1"/>
</dbReference>
<reference evidence="3" key="1">
    <citation type="journal article" date="2019" name="Int. J. Syst. Evol. Microbiol.">
        <title>The Global Catalogue of Microorganisms (GCM) 10K type strain sequencing project: providing services to taxonomists for standard genome sequencing and annotation.</title>
        <authorList>
            <consortium name="The Broad Institute Genomics Platform"/>
            <consortium name="The Broad Institute Genome Sequencing Center for Infectious Disease"/>
            <person name="Wu L."/>
            <person name="Ma J."/>
        </authorList>
    </citation>
    <scope>NUCLEOTIDE SEQUENCE [LARGE SCALE GENOMIC DNA]</scope>
    <source>
        <strain evidence="3">KCTC 42498</strain>
    </source>
</reference>
<evidence type="ECO:0000259" key="1">
    <source>
        <dbReference type="PROSITE" id="PS51186"/>
    </source>
</evidence>
<sequence length="195" mass="22688">MTATAPTPLILQTDRMYLRELSPEMYGYLFSHITDDEISTYFGFKTEKELEAEKEKFQKGYATYFFSFKIFHLLDKQDNRMLGMCGFHTWVPKHRRAEVGYNLLNDADKGKGLMKEALGAVLAYGFEHMNLYRVEALLAEYNVPSLKLLKYYGFKKEGTVRGHYIVDEVNEDSALYSILLPEFEQLKEQETAETL</sequence>
<comment type="caution">
    <text evidence="2">The sequence shown here is derived from an EMBL/GenBank/DDBJ whole genome shotgun (WGS) entry which is preliminary data.</text>
</comment>
<keyword evidence="2" id="KW-0808">Transferase</keyword>
<dbReference type="PROSITE" id="PS51186">
    <property type="entry name" value="GNAT"/>
    <property type="match status" value="1"/>
</dbReference>
<organism evidence="2 3">
    <name type="scientific">Pontibacter locisalis</name>
    <dbReference type="NCBI Taxonomy" id="1719035"/>
    <lineage>
        <taxon>Bacteria</taxon>
        <taxon>Pseudomonadati</taxon>
        <taxon>Bacteroidota</taxon>
        <taxon>Cytophagia</taxon>
        <taxon>Cytophagales</taxon>
        <taxon>Hymenobacteraceae</taxon>
        <taxon>Pontibacter</taxon>
    </lineage>
</organism>
<feature type="domain" description="N-acetyltransferase" evidence="1">
    <location>
        <begin position="16"/>
        <end position="181"/>
    </location>
</feature>
<dbReference type="EMBL" id="JBHULU010000020">
    <property type="protein sequence ID" value="MFD2514904.1"/>
    <property type="molecule type" value="Genomic_DNA"/>
</dbReference>
<accession>A0ABW5IMM3</accession>
<dbReference type="EC" id="2.3.-.-" evidence="2"/>
<proteinExistence type="predicted"/>
<keyword evidence="2" id="KW-0012">Acyltransferase</keyword>
<dbReference type="InterPro" id="IPR016181">
    <property type="entry name" value="Acyl_CoA_acyltransferase"/>
</dbReference>
<evidence type="ECO:0000313" key="3">
    <source>
        <dbReference type="Proteomes" id="UP001597544"/>
    </source>
</evidence>
<dbReference type="InterPro" id="IPR051908">
    <property type="entry name" value="Ribosomal_N-acetyltransferase"/>
</dbReference>
<dbReference type="RefSeq" id="WP_377508532.1">
    <property type="nucleotide sequence ID" value="NZ_JBHULU010000020.1"/>
</dbReference>
<keyword evidence="3" id="KW-1185">Reference proteome</keyword>
<gene>
    <name evidence="2" type="ORF">ACFSRY_13590</name>
</gene>
<dbReference type="PANTHER" id="PTHR43441:SF11">
    <property type="entry name" value="RIBOSOMAL-PROTEIN-SERINE ACETYLTRANSFERASE"/>
    <property type="match status" value="1"/>
</dbReference>
<name>A0ABW5IMM3_9BACT</name>
<dbReference type="InterPro" id="IPR000182">
    <property type="entry name" value="GNAT_dom"/>
</dbReference>
<protein>
    <submittedName>
        <fullName evidence="2">GNAT family N-acetyltransferase</fullName>
        <ecNumber evidence="2">2.3.-.-</ecNumber>
    </submittedName>
</protein>
<dbReference type="PANTHER" id="PTHR43441">
    <property type="entry name" value="RIBOSOMAL-PROTEIN-SERINE ACETYLTRANSFERASE"/>
    <property type="match status" value="1"/>
</dbReference>
<dbReference type="GO" id="GO:0016746">
    <property type="term" value="F:acyltransferase activity"/>
    <property type="evidence" value="ECO:0007669"/>
    <property type="project" value="UniProtKB-KW"/>
</dbReference>
<dbReference type="Gene3D" id="3.40.630.30">
    <property type="match status" value="1"/>
</dbReference>